<comment type="function">
    <text evidence="7">Cytokine with immunoregulatory activity. May promote the transition between innate and adaptive immunity. Induces the production of IgG(1) and IgG(3) in B-cells. Implicated in the generation and maintenance of T follicular helper (Tfh) cells and the formation of germinal-centers. Together with IL6, control the early generation of Tfh cells and are critical for an effective antibody response to acute viral infection. May play a role in proliferation and maturation of natural killer (NK) cells in synergy with IL15. May regulate proliferation of mature B- and T-cells in response to activating stimuli. In synergy with IL15 and IL18 stimulates interferon gamma production in T-cells and NK cells. During T-cell mediated immune response may inhibit dendritic cells (DC) activation and maturation.</text>
</comment>
<keyword evidence="10" id="KW-1185">Reference proteome</keyword>
<dbReference type="Gene3D" id="1.20.1250.70">
    <property type="entry name" value="Interleukin-15/Interleukin-21"/>
    <property type="match status" value="1"/>
</dbReference>
<keyword evidence="6" id="KW-1015">Disulfide bond</keyword>
<dbReference type="GO" id="GO:0005125">
    <property type="term" value="F:cytokine activity"/>
    <property type="evidence" value="ECO:0007669"/>
    <property type="project" value="UniProtKB-KW"/>
</dbReference>
<dbReference type="PANTHER" id="PTHR14356:SF2">
    <property type="entry name" value="INTERLEUKIN-21"/>
    <property type="match status" value="1"/>
</dbReference>
<dbReference type="OrthoDB" id="9426569at2759"/>
<organism evidence="10 11">
    <name type="scientific">Ictalurus punctatus</name>
    <name type="common">Channel catfish</name>
    <name type="synonym">Silurus punctatus</name>
    <dbReference type="NCBI Taxonomy" id="7998"/>
    <lineage>
        <taxon>Eukaryota</taxon>
        <taxon>Metazoa</taxon>
        <taxon>Chordata</taxon>
        <taxon>Craniata</taxon>
        <taxon>Vertebrata</taxon>
        <taxon>Euteleostomi</taxon>
        <taxon>Actinopterygii</taxon>
        <taxon>Neopterygii</taxon>
        <taxon>Teleostei</taxon>
        <taxon>Ostariophysi</taxon>
        <taxon>Siluriformes</taxon>
        <taxon>Ictaluridae</taxon>
        <taxon>Ictalurus</taxon>
    </lineage>
</organism>
<dbReference type="Proteomes" id="UP000221080">
    <property type="component" value="Chromosome 14"/>
</dbReference>
<evidence type="ECO:0000256" key="2">
    <source>
        <dbReference type="ARBA" id="ARBA00006050"/>
    </source>
</evidence>
<evidence type="ECO:0000313" key="10">
    <source>
        <dbReference type="Proteomes" id="UP000221080"/>
    </source>
</evidence>
<evidence type="ECO:0000256" key="3">
    <source>
        <dbReference type="ARBA" id="ARBA00022514"/>
    </source>
</evidence>
<dbReference type="InterPro" id="IPR003443">
    <property type="entry name" value="IL-15/IL-21_fam"/>
</dbReference>
<dbReference type="GO" id="GO:0005126">
    <property type="term" value="F:cytokine receptor binding"/>
    <property type="evidence" value="ECO:0007669"/>
    <property type="project" value="InterPro"/>
</dbReference>
<dbReference type="InterPro" id="IPR009079">
    <property type="entry name" value="4_helix_cytokine-like_core"/>
</dbReference>
<feature type="chain" id="PRO_5037699605" description="Interleukin" evidence="9">
    <location>
        <begin position="20"/>
        <end position="145"/>
    </location>
</feature>
<evidence type="ECO:0000313" key="11">
    <source>
        <dbReference type="RefSeq" id="XP_047015877.1"/>
    </source>
</evidence>
<evidence type="ECO:0000256" key="1">
    <source>
        <dbReference type="ARBA" id="ARBA00004613"/>
    </source>
</evidence>
<dbReference type="GO" id="GO:0006955">
    <property type="term" value="P:immune response"/>
    <property type="evidence" value="ECO:0007669"/>
    <property type="project" value="InterPro"/>
</dbReference>
<gene>
    <name evidence="11" type="primary">il21</name>
</gene>
<protein>
    <recommendedName>
        <fullName evidence="8">Interleukin</fullName>
    </recommendedName>
</protein>
<feature type="signal peptide" evidence="9">
    <location>
        <begin position="1"/>
        <end position="19"/>
    </location>
</feature>
<accession>A0A979F771</accession>
<keyword evidence="3 8" id="KW-0202">Cytokine</keyword>
<evidence type="ECO:0000256" key="4">
    <source>
        <dbReference type="ARBA" id="ARBA00022525"/>
    </source>
</evidence>
<dbReference type="RefSeq" id="XP_047015877.1">
    <property type="nucleotide sequence ID" value="XM_047159921.2"/>
</dbReference>
<sequence>MRTTFSCVLCVLLVAACSAQTTSPKDLKTEGLLKQAINHLKFLINREKDNSMFLHSPTNDIKECCSRSALECFKSELKSITHKNQTVMKLARNLGKATIMNSVNTCTEEEIKKTKCMSCDSYPRVSSKQFLSNLQSRLQMAYSRL</sequence>
<proteinExistence type="inferred from homology"/>
<dbReference type="KEGG" id="ipu:124628870"/>
<reference evidence="10" key="1">
    <citation type="journal article" date="2016" name="Nat. Commun.">
        <title>The channel catfish genome sequence provides insights into the evolution of scale formation in teleosts.</title>
        <authorList>
            <person name="Liu Z."/>
            <person name="Liu S."/>
            <person name="Yao J."/>
            <person name="Bao L."/>
            <person name="Zhang J."/>
            <person name="Li Y."/>
            <person name="Jiang C."/>
            <person name="Sun L."/>
            <person name="Wang R."/>
            <person name="Zhang Y."/>
            <person name="Zhou T."/>
            <person name="Zeng Q."/>
            <person name="Fu Q."/>
            <person name="Gao S."/>
            <person name="Li N."/>
            <person name="Koren S."/>
            <person name="Jiang Y."/>
            <person name="Zimin A."/>
            <person name="Xu P."/>
            <person name="Phillippy A.M."/>
            <person name="Geng X."/>
            <person name="Song L."/>
            <person name="Sun F."/>
            <person name="Li C."/>
            <person name="Wang X."/>
            <person name="Chen A."/>
            <person name="Jin Y."/>
            <person name="Yuan Z."/>
            <person name="Yang Y."/>
            <person name="Tan S."/>
            <person name="Peatman E."/>
            <person name="Lu J."/>
            <person name="Qin Z."/>
            <person name="Dunham R."/>
            <person name="Li Z."/>
            <person name="Sonstegard T."/>
            <person name="Feng J."/>
            <person name="Danzmann R.G."/>
            <person name="Schroeder S."/>
            <person name="Scheffler B."/>
            <person name="Duke M.V."/>
            <person name="Ballard L."/>
            <person name="Kucuktas H."/>
            <person name="Kaltenboeck L."/>
            <person name="Liu H."/>
            <person name="Armbruster J."/>
            <person name="Xie Y."/>
            <person name="Kirby M.L."/>
            <person name="Tian Y."/>
            <person name="Flanagan M.E."/>
            <person name="Mu W."/>
            <person name="Waldbieser G.C."/>
        </authorList>
    </citation>
    <scope>NUCLEOTIDE SEQUENCE [LARGE SCALE GENOMIC DNA]</scope>
    <source>
        <strain evidence="10">SDA103</strain>
    </source>
</reference>
<evidence type="ECO:0000256" key="7">
    <source>
        <dbReference type="ARBA" id="ARBA00045924"/>
    </source>
</evidence>
<evidence type="ECO:0000256" key="8">
    <source>
        <dbReference type="RuleBase" id="RU003453"/>
    </source>
</evidence>
<dbReference type="SUPFAM" id="SSF47266">
    <property type="entry name" value="4-helical cytokines"/>
    <property type="match status" value="1"/>
</dbReference>
<dbReference type="AlphaFoldDB" id="A0A979F771"/>
<evidence type="ECO:0000256" key="5">
    <source>
        <dbReference type="ARBA" id="ARBA00022729"/>
    </source>
</evidence>
<dbReference type="PROSITE" id="PS51257">
    <property type="entry name" value="PROKAR_LIPOPROTEIN"/>
    <property type="match status" value="1"/>
</dbReference>
<name>A0A979F771_ICTPU</name>
<reference evidence="11" key="2">
    <citation type="submission" date="2025-08" db="UniProtKB">
        <authorList>
            <consortium name="RefSeq"/>
        </authorList>
    </citation>
    <scope>IDENTIFICATION</scope>
    <source>
        <tissue evidence="11">Blood</tissue>
    </source>
</reference>
<dbReference type="CTD" id="59067"/>
<dbReference type="GeneID" id="124628870"/>
<keyword evidence="5 9" id="KW-0732">Signal</keyword>
<dbReference type="OMA" id="ETQKAQC"/>
<dbReference type="GO" id="GO:0005615">
    <property type="term" value="C:extracellular space"/>
    <property type="evidence" value="ECO:0007669"/>
    <property type="project" value="UniProtKB-KW"/>
</dbReference>
<dbReference type="Pfam" id="PF02372">
    <property type="entry name" value="IL15"/>
    <property type="match status" value="1"/>
</dbReference>
<keyword evidence="4" id="KW-0964">Secreted</keyword>
<evidence type="ECO:0000256" key="9">
    <source>
        <dbReference type="SAM" id="SignalP"/>
    </source>
</evidence>
<comment type="subcellular location">
    <subcellularLocation>
        <location evidence="1">Secreted</location>
    </subcellularLocation>
</comment>
<evidence type="ECO:0000256" key="6">
    <source>
        <dbReference type="ARBA" id="ARBA00023157"/>
    </source>
</evidence>
<comment type="similarity">
    <text evidence="2 8">Belongs to the IL-15/IL-21 family.</text>
</comment>
<dbReference type="PANTHER" id="PTHR14356">
    <property type="entry name" value="INTERLEUKIN-15-RELATED"/>
    <property type="match status" value="1"/>
</dbReference>